<dbReference type="CDD" id="cd05360">
    <property type="entry name" value="SDR_c3"/>
    <property type="match status" value="1"/>
</dbReference>
<keyword evidence="2" id="KW-0560">Oxidoreductase</keyword>
<proteinExistence type="inferred from homology"/>
<gene>
    <name evidence="5" type="ORF">NC998_15510</name>
</gene>
<dbReference type="PANTHER" id="PTHR44196:SF1">
    <property type="entry name" value="DEHYDROGENASE_REDUCTASE SDR FAMILY MEMBER 7B"/>
    <property type="match status" value="1"/>
</dbReference>
<dbReference type="SUPFAM" id="SSF51735">
    <property type="entry name" value="NAD(P)-binding Rossmann-fold domains"/>
    <property type="match status" value="1"/>
</dbReference>
<keyword evidence="3" id="KW-0472">Membrane</keyword>
<dbReference type="InterPro" id="IPR002347">
    <property type="entry name" value="SDR_fam"/>
</dbReference>
<dbReference type="Proteomes" id="UP001464891">
    <property type="component" value="Unassembled WGS sequence"/>
</dbReference>
<evidence type="ECO:0000256" key="2">
    <source>
        <dbReference type="ARBA" id="ARBA00023002"/>
    </source>
</evidence>
<dbReference type="NCBIfam" id="NF005495">
    <property type="entry name" value="PRK07109.1"/>
    <property type="match status" value="1"/>
</dbReference>
<dbReference type="Gene3D" id="3.40.50.720">
    <property type="entry name" value="NAD(P)-binding Rossmann-like Domain"/>
    <property type="match status" value="1"/>
</dbReference>
<evidence type="ECO:0000259" key="4">
    <source>
        <dbReference type="SMART" id="SM00822"/>
    </source>
</evidence>
<dbReference type="PRINTS" id="PR00081">
    <property type="entry name" value="GDHRDH"/>
</dbReference>
<evidence type="ECO:0000256" key="3">
    <source>
        <dbReference type="SAM" id="Phobius"/>
    </source>
</evidence>
<evidence type="ECO:0000313" key="6">
    <source>
        <dbReference type="Proteomes" id="UP001464891"/>
    </source>
</evidence>
<sequence>MQLKPISQQVVAIVGASSGIGREAALQFAQRGAKVVVAARSQPGLDSLVEEIQRAGGDAIAVVADVADMQQMQAIADKAVERYGRLDTWVHAAATGVLARFEQITPEEFQRVIDVNLMGQVYGAKAALPYLRREGRGALIHISSMEGRRSLPLQSPYCASKHALQGMLESLRVELQHEGIPISVTSVLPSVINTPYYNKVKTKLGVKPTGIPPYYDPRLVVDAILYVAEHPTRDFIVGDVGRVLDVAQRISPPLIDAVLTVVGIPGQHTTEPESEASPDNVFAPIAADQGLDRVDGDFGNLVIPSVSDWFAMRSPFAWGAVAGTVAVGALALLANGMFNNSQQP</sequence>
<comment type="caution">
    <text evidence="5">The sequence shown here is derived from an EMBL/GenBank/DDBJ whole genome shotgun (WGS) entry which is preliminary data.</text>
</comment>
<dbReference type="InterPro" id="IPR057326">
    <property type="entry name" value="KR_dom"/>
</dbReference>
<organism evidence="5 6">
    <name type="scientific">Trichocoleus desertorum GB2-A4</name>
    <dbReference type="NCBI Taxonomy" id="2933944"/>
    <lineage>
        <taxon>Bacteria</taxon>
        <taxon>Bacillati</taxon>
        <taxon>Cyanobacteriota</taxon>
        <taxon>Cyanophyceae</taxon>
        <taxon>Leptolyngbyales</taxon>
        <taxon>Trichocoleusaceae</taxon>
        <taxon>Trichocoleus</taxon>
    </lineage>
</organism>
<dbReference type="Pfam" id="PF00106">
    <property type="entry name" value="adh_short"/>
    <property type="match status" value="1"/>
</dbReference>
<comment type="similarity">
    <text evidence="1">Belongs to the short-chain dehydrogenases/reductases (SDR) family.</text>
</comment>
<evidence type="ECO:0000256" key="1">
    <source>
        <dbReference type="ARBA" id="ARBA00006484"/>
    </source>
</evidence>
<dbReference type="InterPro" id="IPR020904">
    <property type="entry name" value="Sc_DH/Rdtase_CS"/>
</dbReference>
<dbReference type="InterPro" id="IPR036291">
    <property type="entry name" value="NAD(P)-bd_dom_sf"/>
</dbReference>
<name>A0ABV0J9Q3_9CYAN</name>
<evidence type="ECO:0000313" key="5">
    <source>
        <dbReference type="EMBL" id="MEP0818505.1"/>
    </source>
</evidence>
<dbReference type="PANTHER" id="PTHR44196">
    <property type="entry name" value="DEHYDROGENASE/REDUCTASE SDR FAMILY MEMBER 7B"/>
    <property type="match status" value="1"/>
</dbReference>
<keyword evidence="3" id="KW-1133">Transmembrane helix</keyword>
<dbReference type="PROSITE" id="PS00061">
    <property type="entry name" value="ADH_SHORT"/>
    <property type="match status" value="1"/>
</dbReference>
<keyword evidence="3" id="KW-0812">Transmembrane</keyword>
<feature type="transmembrane region" description="Helical" evidence="3">
    <location>
        <begin position="316"/>
        <end position="338"/>
    </location>
</feature>
<dbReference type="SMART" id="SM00822">
    <property type="entry name" value="PKS_KR"/>
    <property type="match status" value="1"/>
</dbReference>
<keyword evidence="6" id="KW-1185">Reference proteome</keyword>
<dbReference type="RefSeq" id="WP_190436674.1">
    <property type="nucleotide sequence ID" value="NZ_JAMPKM010000009.1"/>
</dbReference>
<dbReference type="EMBL" id="JAMPKM010000009">
    <property type="protein sequence ID" value="MEP0818505.1"/>
    <property type="molecule type" value="Genomic_DNA"/>
</dbReference>
<reference evidence="5 6" key="1">
    <citation type="submission" date="2022-04" db="EMBL/GenBank/DDBJ databases">
        <title>Positive selection, recombination, and allopatry shape intraspecific diversity of widespread and dominant cyanobacteria.</title>
        <authorList>
            <person name="Wei J."/>
            <person name="Shu W."/>
            <person name="Hu C."/>
        </authorList>
    </citation>
    <scope>NUCLEOTIDE SEQUENCE [LARGE SCALE GENOMIC DNA]</scope>
    <source>
        <strain evidence="5 6">GB2-A4</strain>
    </source>
</reference>
<accession>A0ABV0J9Q3</accession>
<protein>
    <submittedName>
        <fullName evidence="5">SDR family oxidoreductase</fullName>
    </submittedName>
</protein>
<feature type="domain" description="Ketoreductase" evidence="4">
    <location>
        <begin position="9"/>
        <end position="183"/>
    </location>
</feature>